<keyword evidence="3" id="KW-1185">Reference proteome</keyword>
<reference evidence="2 3" key="1">
    <citation type="submission" date="2019-12" db="EMBL/GenBank/DDBJ databases">
        <title>Genome sequence of Streptomyces bambusae.</title>
        <authorList>
            <person name="Bansal K."/>
            <person name="Choksket S."/>
            <person name="Korpole S."/>
            <person name="Patil P.B."/>
        </authorList>
    </citation>
    <scope>NUCLEOTIDE SEQUENCE [LARGE SCALE GENOMIC DNA]</scope>
    <source>
        <strain evidence="2 3">SK60</strain>
    </source>
</reference>
<evidence type="ECO:0000313" key="2">
    <source>
        <dbReference type="EMBL" id="MBW5482249.1"/>
    </source>
</evidence>
<name>A0ABS6Z3D9_9ACTN</name>
<organism evidence="2 3">
    <name type="scientific">Streptomyces bambusae</name>
    <dbReference type="NCBI Taxonomy" id="1550616"/>
    <lineage>
        <taxon>Bacteria</taxon>
        <taxon>Bacillati</taxon>
        <taxon>Actinomycetota</taxon>
        <taxon>Actinomycetes</taxon>
        <taxon>Kitasatosporales</taxon>
        <taxon>Streptomycetaceae</taxon>
        <taxon>Streptomyces</taxon>
    </lineage>
</organism>
<proteinExistence type="predicted"/>
<evidence type="ECO:0000313" key="3">
    <source>
        <dbReference type="Proteomes" id="UP000812013"/>
    </source>
</evidence>
<evidence type="ECO:0000256" key="1">
    <source>
        <dbReference type="SAM" id="SignalP"/>
    </source>
</evidence>
<dbReference type="RefSeq" id="WP_219666173.1">
    <property type="nucleotide sequence ID" value="NZ_WTFF01000050.1"/>
</dbReference>
<accession>A0ABS6Z3D9</accession>
<dbReference type="EMBL" id="WTFF01000050">
    <property type="protein sequence ID" value="MBW5482249.1"/>
    <property type="molecule type" value="Genomic_DNA"/>
</dbReference>
<dbReference type="Proteomes" id="UP000812013">
    <property type="component" value="Unassembled WGS sequence"/>
</dbReference>
<comment type="caution">
    <text evidence="2">The sequence shown here is derived from an EMBL/GenBank/DDBJ whole genome shotgun (WGS) entry which is preliminary data.</text>
</comment>
<keyword evidence="1" id="KW-0732">Signal</keyword>
<protein>
    <submittedName>
        <fullName evidence="2">Uncharacterized protein</fullName>
    </submittedName>
</protein>
<feature type="signal peptide" evidence="1">
    <location>
        <begin position="1"/>
        <end position="22"/>
    </location>
</feature>
<feature type="chain" id="PRO_5046310102" evidence="1">
    <location>
        <begin position="23"/>
        <end position="72"/>
    </location>
</feature>
<gene>
    <name evidence="2" type="ORF">GPJ59_10230</name>
</gene>
<sequence length="72" mass="7510">MRVRRLLGLALATLAFAGMSVAGSVVAEAAAPQVSWADCEYGGGSPVKHSSGYWYCQGGSYDGQRIYGSTGY</sequence>